<dbReference type="EMBL" id="UYRR01031520">
    <property type="protein sequence ID" value="VDK50721.1"/>
    <property type="molecule type" value="Genomic_DNA"/>
</dbReference>
<evidence type="ECO:0000313" key="1">
    <source>
        <dbReference type="EMBL" id="VDK50721.1"/>
    </source>
</evidence>
<accession>A0A0M3K0R9</accession>
<dbReference type="AlphaFoldDB" id="A0A0M3K0R9"/>
<dbReference type="Proteomes" id="UP000267096">
    <property type="component" value="Unassembled WGS sequence"/>
</dbReference>
<reference evidence="3" key="1">
    <citation type="submission" date="2017-02" db="UniProtKB">
        <authorList>
            <consortium name="WormBaseParasite"/>
        </authorList>
    </citation>
    <scope>IDENTIFICATION</scope>
</reference>
<evidence type="ECO:0000313" key="2">
    <source>
        <dbReference type="Proteomes" id="UP000267096"/>
    </source>
</evidence>
<gene>
    <name evidence="1" type="ORF">ASIM_LOCUS13845</name>
</gene>
<evidence type="ECO:0000313" key="3">
    <source>
        <dbReference type="WBParaSite" id="ASIM_0001441801-mRNA-1"/>
    </source>
</evidence>
<organism evidence="3">
    <name type="scientific">Anisakis simplex</name>
    <name type="common">Herring worm</name>
    <dbReference type="NCBI Taxonomy" id="6269"/>
    <lineage>
        <taxon>Eukaryota</taxon>
        <taxon>Metazoa</taxon>
        <taxon>Ecdysozoa</taxon>
        <taxon>Nematoda</taxon>
        <taxon>Chromadorea</taxon>
        <taxon>Rhabditida</taxon>
        <taxon>Spirurina</taxon>
        <taxon>Ascaridomorpha</taxon>
        <taxon>Ascaridoidea</taxon>
        <taxon>Anisakidae</taxon>
        <taxon>Anisakis</taxon>
        <taxon>Anisakis simplex complex</taxon>
    </lineage>
</organism>
<sequence length="74" mass="8339">MFARPRQCLALKNNERIWKEEVVGEVEGALGGNPAAMWQQMLEIAEAQAYVEVVQDIHSHQPSETGHVLKVKQI</sequence>
<protein>
    <submittedName>
        <fullName evidence="3">Oxidoreductase</fullName>
    </submittedName>
</protein>
<name>A0A0M3K0R9_ANISI</name>
<keyword evidence="2" id="KW-1185">Reference proteome</keyword>
<proteinExistence type="predicted"/>
<reference evidence="1 2" key="2">
    <citation type="submission" date="2018-11" db="EMBL/GenBank/DDBJ databases">
        <authorList>
            <consortium name="Pathogen Informatics"/>
        </authorList>
    </citation>
    <scope>NUCLEOTIDE SEQUENCE [LARGE SCALE GENOMIC DNA]</scope>
</reference>
<dbReference type="WBParaSite" id="ASIM_0001441801-mRNA-1">
    <property type="protein sequence ID" value="ASIM_0001441801-mRNA-1"/>
    <property type="gene ID" value="ASIM_0001441801"/>
</dbReference>